<evidence type="ECO:0000256" key="1">
    <source>
        <dbReference type="SAM" id="SignalP"/>
    </source>
</evidence>
<protein>
    <submittedName>
        <fullName evidence="2">Uncharacterized protein</fullName>
    </submittedName>
</protein>
<name>A0ABV0WGP6_9TELE</name>
<dbReference type="Proteomes" id="UP001444071">
    <property type="component" value="Unassembled WGS sequence"/>
</dbReference>
<keyword evidence="1" id="KW-0732">Signal</keyword>
<proteinExistence type="predicted"/>
<feature type="chain" id="PRO_5046199399" evidence="1">
    <location>
        <begin position="23"/>
        <end position="113"/>
    </location>
</feature>
<organism evidence="2 3">
    <name type="scientific">Xenotaenia resolanae</name>
    <dbReference type="NCBI Taxonomy" id="208358"/>
    <lineage>
        <taxon>Eukaryota</taxon>
        <taxon>Metazoa</taxon>
        <taxon>Chordata</taxon>
        <taxon>Craniata</taxon>
        <taxon>Vertebrata</taxon>
        <taxon>Euteleostomi</taxon>
        <taxon>Actinopterygii</taxon>
        <taxon>Neopterygii</taxon>
        <taxon>Teleostei</taxon>
        <taxon>Neoteleostei</taxon>
        <taxon>Acanthomorphata</taxon>
        <taxon>Ovalentaria</taxon>
        <taxon>Atherinomorphae</taxon>
        <taxon>Cyprinodontiformes</taxon>
        <taxon>Goodeidae</taxon>
        <taxon>Xenotaenia</taxon>
    </lineage>
</organism>
<keyword evidence="3" id="KW-1185">Reference proteome</keyword>
<evidence type="ECO:0000313" key="3">
    <source>
        <dbReference type="Proteomes" id="UP001444071"/>
    </source>
</evidence>
<reference evidence="2 3" key="1">
    <citation type="submission" date="2021-06" db="EMBL/GenBank/DDBJ databases">
        <authorList>
            <person name="Palmer J.M."/>
        </authorList>
    </citation>
    <scope>NUCLEOTIDE SEQUENCE [LARGE SCALE GENOMIC DNA]</scope>
    <source>
        <strain evidence="2 3">XR_2019</strain>
        <tissue evidence="2">Muscle</tissue>
    </source>
</reference>
<sequence>MGLRMILLLGLALIMLIDCGQGVSEINVQSLIDKTKNDAFPVGLLKTTLRPINNRRHSKRHCDCKGHLAAGKGSTTSGCQCNPEKRKSMCKMEKNKNLKWCKQYRKSVFTSPV</sequence>
<feature type="signal peptide" evidence="1">
    <location>
        <begin position="1"/>
        <end position="22"/>
    </location>
</feature>
<gene>
    <name evidence="2" type="ORF">XENORESO_009216</name>
</gene>
<comment type="caution">
    <text evidence="2">The sequence shown here is derived from an EMBL/GenBank/DDBJ whole genome shotgun (WGS) entry which is preliminary data.</text>
</comment>
<dbReference type="EMBL" id="JAHRIM010050334">
    <property type="protein sequence ID" value="MEQ2268654.1"/>
    <property type="molecule type" value="Genomic_DNA"/>
</dbReference>
<accession>A0ABV0WGP6</accession>
<evidence type="ECO:0000313" key="2">
    <source>
        <dbReference type="EMBL" id="MEQ2268654.1"/>
    </source>
</evidence>